<dbReference type="EMBL" id="JACIDK010000005">
    <property type="protein sequence ID" value="MBB3892707.1"/>
    <property type="molecule type" value="Genomic_DNA"/>
</dbReference>
<evidence type="ECO:0000313" key="1">
    <source>
        <dbReference type="EMBL" id="MBB3892707.1"/>
    </source>
</evidence>
<evidence type="ECO:0000313" key="2">
    <source>
        <dbReference type="Proteomes" id="UP000530564"/>
    </source>
</evidence>
<sequence length="83" mass="9151">MKMTIEIDCSPQEARAFLGLPDVTGLNDKLVEEMQKRMTANMAMLSPDELIKNWTAFGVGAQEQFRNLMNAAVDVGMGASRSK</sequence>
<name>A0A840A652_9CAUL</name>
<gene>
    <name evidence="1" type="ORF">GGQ61_003443</name>
</gene>
<organism evidence="1 2">
    <name type="scientific">Phenylobacterium haematophilum</name>
    <dbReference type="NCBI Taxonomy" id="98513"/>
    <lineage>
        <taxon>Bacteria</taxon>
        <taxon>Pseudomonadati</taxon>
        <taxon>Pseudomonadota</taxon>
        <taxon>Alphaproteobacteria</taxon>
        <taxon>Caulobacterales</taxon>
        <taxon>Caulobacteraceae</taxon>
        <taxon>Phenylobacterium</taxon>
    </lineage>
</organism>
<accession>A0A840A652</accession>
<dbReference type="AlphaFoldDB" id="A0A840A652"/>
<dbReference type="RefSeq" id="WP_183775434.1">
    <property type="nucleotide sequence ID" value="NZ_JACIDK010000005.1"/>
</dbReference>
<comment type="caution">
    <text evidence="1">The sequence shown here is derived from an EMBL/GenBank/DDBJ whole genome shotgun (WGS) entry which is preliminary data.</text>
</comment>
<dbReference type="Proteomes" id="UP000530564">
    <property type="component" value="Unassembled WGS sequence"/>
</dbReference>
<dbReference type="Pfam" id="PF20099">
    <property type="entry name" value="DUF6489"/>
    <property type="match status" value="1"/>
</dbReference>
<protein>
    <submittedName>
        <fullName evidence="1">Uncharacterized protein</fullName>
    </submittedName>
</protein>
<proteinExistence type="predicted"/>
<keyword evidence="2" id="KW-1185">Reference proteome</keyword>
<reference evidence="1 2" key="1">
    <citation type="submission" date="2020-08" db="EMBL/GenBank/DDBJ databases">
        <title>Genomic Encyclopedia of Type Strains, Phase IV (KMG-IV): sequencing the most valuable type-strain genomes for metagenomic binning, comparative biology and taxonomic classification.</title>
        <authorList>
            <person name="Goeker M."/>
        </authorList>
    </citation>
    <scope>NUCLEOTIDE SEQUENCE [LARGE SCALE GENOMIC DNA]</scope>
    <source>
        <strain evidence="1 2">DSM 21793</strain>
    </source>
</reference>
<dbReference type="InterPro" id="IPR045502">
    <property type="entry name" value="DUF6489"/>
</dbReference>